<dbReference type="EMBL" id="PDKK01000011">
    <property type="protein sequence ID" value="RXK04123.1"/>
    <property type="molecule type" value="Genomic_DNA"/>
</dbReference>
<dbReference type="InterPro" id="IPR036388">
    <property type="entry name" value="WH-like_DNA-bd_sf"/>
</dbReference>
<keyword evidence="2" id="KW-1185">Reference proteome</keyword>
<dbReference type="Gene3D" id="1.10.10.10">
    <property type="entry name" value="Winged helix-like DNA-binding domain superfamily/Winged helix DNA-binding domain"/>
    <property type="match status" value="1"/>
</dbReference>
<evidence type="ECO:0000313" key="2">
    <source>
        <dbReference type="Proteomes" id="UP000289758"/>
    </source>
</evidence>
<sequence>MINFHLKFNPSCPIDVFNNPLLNNNEKIIFIVIHNIIGSQEKKCTLTNEEISSASNTSLRTVINAVSKLSQLELIWIDVDRKRIVNNPNEAVRHIYTNYKYYVDRYKKEKKAIIPKEFKSIHHFRNWCKIWAIGFECTITKADDTKVPIKINDKGLLENTKLNRAYSPTTEKETIYYLWEQLYKNHETITNYIKTKNKEQ</sequence>
<gene>
    <name evidence="1" type="ORF">CRV07_11900</name>
</gene>
<dbReference type="AlphaFoldDB" id="A0A4Q1APP0"/>
<dbReference type="Proteomes" id="UP000289758">
    <property type="component" value="Unassembled WGS sequence"/>
</dbReference>
<organism evidence="1 2">
    <name type="scientific">Halarcobacter ebronensis</name>
    <dbReference type="NCBI Taxonomy" id="1462615"/>
    <lineage>
        <taxon>Bacteria</taxon>
        <taxon>Pseudomonadati</taxon>
        <taxon>Campylobacterota</taxon>
        <taxon>Epsilonproteobacteria</taxon>
        <taxon>Campylobacterales</taxon>
        <taxon>Arcobacteraceae</taxon>
        <taxon>Halarcobacter</taxon>
    </lineage>
</organism>
<comment type="caution">
    <text evidence="1">The sequence shown here is derived from an EMBL/GenBank/DDBJ whole genome shotgun (WGS) entry which is preliminary data.</text>
</comment>
<evidence type="ECO:0000313" key="1">
    <source>
        <dbReference type="EMBL" id="RXK04123.1"/>
    </source>
</evidence>
<dbReference type="RefSeq" id="WP_129087877.1">
    <property type="nucleotide sequence ID" value="NZ_CP053836.1"/>
</dbReference>
<reference evidence="1 2" key="1">
    <citation type="submission" date="2017-10" db="EMBL/GenBank/DDBJ databases">
        <title>Genomics of the genus Arcobacter.</title>
        <authorList>
            <person name="Perez-Cataluna A."/>
            <person name="Figueras M.J."/>
        </authorList>
    </citation>
    <scope>NUCLEOTIDE SEQUENCE [LARGE SCALE GENOMIC DNA]</scope>
    <source>
        <strain evidence="1 2">CECT 8441</strain>
    </source>
</reference>
<accession>A0A4Q1APP0</accession>
<name>A0A4Q1APP0_9BACT</name>
<proteinExistence type="predicted"/>
<protein>
    <submittedName>
        <fullName evidence="1">Uncharacterized protein</fullName>
    </submittedName>
</protein>